<evidence type="ECO:0000256" key="1">
    <source>
        <dbReference type="ARBA" id="ARBA00022649"/>
    </source>
</evidence>
<dbReference type="Pfam" id="PF07362">
    <property type="entry name" value="CcdA"/>
    <property type="match status" value="1"/>
</dbReference>
<reference evidence="4" key="1">
    <citation type="submission" date="2020-06" db="EMBL/GenBank/DDBJ databases">
        <title>Draft genomic sequecing of Geomonas sp. Red736.</title>
        <authorList>
            <person name="Itoh H."/>
            <person name="Xu Z.X."/>
            <person name="Ushijima N."/>
            <person name="Masuda Y."/>
            <person name="Shiratori Y."/>
            <person name="Senoo K."/>
        </authorList>
    </citation>
    <scope>NUCLEOTIDE SEQUENCE [LARGE SCALE GENOMIC DNA]</scope>
    <source>
        <strain evidence="4">Red736</strain>
    </source>
</reference>
<gene>
    <name evidence="2" type="ORF">GMPD_10370</name>
    <name evidence="3" type="ORF">M1B72_18020</name>
</gene>
<sequence length="53" mass="6405">MQVYLFGPDAPQKLITVREDYYLHWNEENKEAIVDYNRRVDTQGTISDGRRRF</sequence>
<reference evidence="2" key="2">
    <citation type="journal article" date="2021" name="Int. J. Syst. Evol. Microbiol.">
        <title>Geomonas silvestris sp. nov., Geomonas paludis sp. nov. and Geomonas limicola sp. nov., isolated from terrestrial environments, and emended description of the genus Geomonas.</title>
        <authorList>
            <person name="Itoh H."/>
            <person name="Xu Z."/>
            <person name="Masuda Y."/>
            <person name="Ushijima N."/>
            <person name="Hayakawa C."/>
            <person name="Shiratori Y."/>
            <person name="Senoo K."/>
        </authorList>
    </citation>
    <scope>NUCLEOTIDE SEQUENCE</scope>
    <source>
        <strain evidence="2">Red736</strain>
    </source>
</reference>
<dbReference type="InterPro" id="IPR009956">
    <property type="entry name" value="Post-segregation_anti-tox_CcdA"/>
</dbReference>
<dbReference type="EMBL" id="CP096574">
    <property type="protein sequence ID" value="UPU35320.1"/>
    <property type="molecule type" value="Genomic_DNA"/>
</dbReference>
<organism evidence="2 4">
    <name type="scientific">Geomonas paludis</name>
    <dbReference type="NCBI Taxonomy" id="2740185"/>
    <lineage>
        <taxon>Bacteria</taxon>
        <taxon>Pseudomonadati</taxon>
        <taxon>Thermodesulfobacteriota</taxon>
        <taxon>Desulfuromonadia</taxon>
        <taxon>Geobacterales</taxon>
        <taxon>Geobacteraceae</taxon>
        <taxon>Geomonas</taxon>
    </lineage>
</organism>
<evidence type="ECO:0000313" key="3">
    <source>
        <dbReference type="EMBL" id="UPU35320.1"/>
    </source>
</evidence>
<keyword evidence="1" id="KW-1277">Toxin-antitoxin system</keyword>
<dbReference type="RefSeq" id="WP_183345772.1">
    <property type="nucleotide sequence ID" value="NZ_BLXY01000001.1"/>
</dbReference>
<accession>A0A6V8MSJ8</accession>
<evidence type="ECO:0000313" key="4">
    <source>
        <dbReference type="Proteomes" id="UP000568888"/>
    </source>
</evidence>
<keyword evidence="5" id="KW-1185">Reference proteome</keyword>
<evidence type="ECO:0000313" key="5">
    <source>
        <dbReference type="Proteomes" id="UP000831485"/>
    </source>
</evidence>
<dbReference type="AlphaFoldDB" id="A0A6V8MSJ8"/>
<dbReference type="Proteomes" id="UP000831485">
    <property type="component" value="Chromosome"/>
</dbReference>
<name>A0A6V8MSJ8_9BACT</name>
<protein>
    <submittedName>
        <fullName evidence="3">Type II toxin-antitoxin system CcdA family antitoxin</fullName>
    </submittedName>
</protein>
<dbReference type="Proteomes" id="UP000568888">
    <property type="component" value="Unassembled WGS sequence"/>
</dbReference>
<reference evidence="3" key="3">
    <citation type="submission" date="2022-04" db="EMBL/GenBank/DDBJ databases">
        <authorList>
            <person name="Liu G."/>
        </authorList>
    </citation>
    <scope>NUCLEOTIDE SEQUENCE</scope>
    <source>
        <strain evidence="3">RG22</strain>
    </source>
</reference>
<proteinExistence type="predicted"/>
<evidence type="ECO:0000313" key="2">
    <source>
        <dbReference type="EMBL" id="GFO63118.1"/>
    </source>
</evidence>
<dbReference type="EMBL" id="BLXY01000001">
    <property type="protein sequence ID" value="GFO63118.1"/>
    <property type="molecule type" value="Genomic_DNA"/>
</dbReference>